<name>M1A9K1_SOLTU</name>
<evidence type="ECO:0000313" key="2">
    <source>
        <dbReference type="Proteomes" id="UP000011115"/>
    </source>
</evidence>
<dbReference type="Proteomes" id="UP000011115">
    <property type="component" value="Unassembled WGS sequence"/>
</dbReference>
<organism evidence="1 2">
    <name type="scientific">Solanum tuberosum</name>
    <name type="common">Potato</name>
    <dbReference type="NCBI Taxonomy" id="4113"/>
    <lineage>
        <taxon>Eukaryota</taxon>
        <taxon>Viridiplantae</taxon>
        <taxon>Streptophyta</taxon>
        <taxon>Embryophyta</taxon>
        <taxon>Tracheophyta</taxon>
        <taxon>Spermatophyta</taxon>
        <taxon>Magnoliopsida</taxon>
        <taxon>eudicotyledons</taxon>
        <taxon>Gunneridae</taxon>
        <taxon>Pentapetalae</taxon>
        <taxon>asterids</taxon>
        <taxon>lamiids</taxon>
        <taxon>Solanales</taxon>
        <taxon>Solanaceae</taxon>
        <taxon>Solanoideae</taxon>
        <taxon>Solaneae</taxon>
        <taxon>Solanum</taxon>
    </lineage>
</organism>
<proteinExistence type="predicted"/>
<evidence type="ECO:0000313" key="1">
    <source>
        <dbReference type="EnsemblPlants" id="PGSC0003DMT400017836"/>
    </source>
</evidence>
<dbReference type="AlphaFoldDB" id="M1A9K1"/>
<sequence length="68" mass="8019">MAYKMLKSLDTLALGLQRFGKRHKTQGQVRWRTKLERTHIQLAFTNPNNTLIKYTQKKNRDSAVQAFQ</sequence>
<accession>M1A9K1</accession>
<keyword evidence="2" id="KW-1185">Reference proteome</keyword>
<protein>
    <submittedName>
        <fullName evidence="1">Uncharacterized protein</fullName>
    </submittedName>
</protein>
<dbReference type="Gramene" id="PGSC0003DMT400017836">
    <property type="protein sequence ID" value="PGSC0003DMT400017836"/>
    <property type="gene ID" value="PGSC0003DMG402006926"/>
</dbReference>
<reference evidence="2" key="1">
    <citation type="journal article" date="2011" name="Nature">
        <title>Genome sequence and analysis of the tuber crop potato.</title>
        <authorList>
            <consortium name="The Potato Genome Sequencing Consortium"/>
        </authorList>
    </citation>
    <scope>NUCLEOTIDE SEQUENCE [LARGE SCALE GENOMIC DNA]</scope>
    <source>
        <strain evidence="2">cv. DM1-3 516 R44</strain>
    </source>
</reference>
<dbReference type="HOGENOM" id="CLU_2798933_0_0_1"/>
<dbReference type="EnsemblPlants" id="PGSC0003DMT400017836">
    <property type="protein sequence ID" value="PGSC0003DMT400017836"/>
    <property type="gene ID" value="PGSC0003DMG402006926"/>
</dbReference>
<dbReference type="InParanoid" id="M1A9K1"/>
<reference evidence="1" key="2">
    <citation type="submission" date="2015-06" db="UniProtKB">
        <authorList>
            <consortium name="EnsemblPlants"/>
        </authorList>
    </citation>
    <scope>IDENTIFICATION</scope>
    <source>
        <strain evidence="1">DM1-3 516 R44</strain>
    </source>
</reference>
<dbReference type="PaxDb" id="4113-PGSC0003DMT400017836"/>